<evidence type="ECO:0000256" key="5">
    <source>
        <dbReference type="ARBA" id="ARBA00022989"/>
    </source>
</evidence>
<organism evidence="12 13">
    <name type="scientific">Actinomadura craniellae</name>
    <dbReference type="NCBI Taxonomy" id="2231787"/>
    <lineage>
        <taxon>Bacteria</taxon>
        <taxon>Bacillati</taxon>
        <taxon>Actinomycetota</taxon>
        <taxon>Actinomycetes</taxon>
        <taxon>Streptosporangiales</taxon>
        <taxon>Thermomonosporaceae</taxon>
        <taxon>Actinomadura</taxon>
    </lineage>
</organism>
<feature type="transmembrane region" description="Helical" evidence="10">
    <location>
        <begin position="93"/>
        <end position="114"/>
    </location>
</feature>
<dbReference type="RefSeq" id="WP_111867899.1">
    <property type="nucleotide sequence ID" value="NZ_QLYX01000006.1"/>
</dbReference>
<evidence type="ECO:0000256" key="10">
    <source>
        <dbReference type="SAM" id="Phobius"/>
    </source>
</evidence>
<keyword evidence="4" id="KW-0276">Fatty acid metabolism</keyword>
<dbReference type="PRINTS" id="PR00075">
    <property type="entry name" value="FACDDSATRASE"/>
</dbReference>
<dbReference type="GO" id="GO:0016717">
    <property type="term" value="F:oxidoreductase activity, acting on paired donors, with oxidation of a pair of donors resulting in the reduction of molecular oxygen to two molecules of water"/>
    <property type="evidence" value="ECO:0007669"/>
    <property type="project" value="InterPro"/>
</dbReference>
<keyword evidence="8" id="KW-0443">Lipid metabolism</keyword>
<name>A0A365H5B8_9ACTN</name>
<comment type="subcellular location">
    <subcellularLocation>
        <location evidence="1">Membrane</location>
        <topology evidence="1">Multi-pass membrane protein</topology>
    </subcellularLocation>
</comment>
<dbReference type="PANTHER" id="PTHR11351">
    <property type="entry name" value="ACYL-COA DESATURASE"/>
    <property type="match status" value="1"/>
</dbReference>
<evidence type="ECO:0000256" key="7">
    <source>
        <dbReference type="ARBA" id="ARBA00023004"/>
    </source>
</evidence>
<evidence type="ECO:0000256" key="1">
    <source>
        <dbReference type="ARBA" id="ARBA00004141"/>
    </source>
</evidence>
<keyword evidence="13" id="KW-1185">Reference proteome</keyword>
<protein>
    <submittedName>
        <fullName evidence="12">Acyl-CoA desaturase</fullName>
    </submittedName>
</protein>
<evidence type="ECO:0000259" key="11">
    <source>
        <dbReference type="Pfam" id="PF00487"/>
    </source>
</evidence>
<dbReference type="Proteomes" id="UP000251891">
    <property type="component" value="Unassembled WGS sequence"/>
</dbReference>
<dbReference type="InterPro" id="IPR015876">
    <property type="entry name" value="Acyl-CoA_DS"/>
</dbReference>
<keyword evidence="5 10" id="KW-1133">Transmembrane helix</keyword>
<feature type="domain" description="Fatty acid desaturase" evidence="11">
    <location>
        <begin position="56"/>
        <end position="271"/>
    </location>
</feature>
<dbReference type="InterPro" id="IPR005804">
    <property type="entry name" value="FA_desaturase_dom"/>
</dbReference>
<gene>
    <name evidence="12" type="ORF">DPM19_15155</name>
</gene>
<feature type="transmembrane region" description="Helical" evidence="10">
    <location>
        <begin position="30"/>
        <end position="54"/>
    </location>
</feature>
<accession>A0A365H5B8</accession>
<dbReference type="OrthoDB" id="19906at2"/>
<feature type="transmembrane region" description="Helical" evidence="10">
    <location>
        <begin position="190"/>
        <end position="214"/>
    </location>
</feature>
<dbReference type="GO" id="GO:0016020">
    <property type="term" value="C:membrane"/>
    <property type="evidence" value="ECO:0007669"/>
    <property type="project" value="UniProtKB-SubCell"/>
</dbReference>
<evidence type="ECO:0000256" key="4">
    <source>
        <dbReference type="ARBA" id="ARBA00022832"/>
    </source>
</evidence>
<proteinExistence type="inferred from homology"/>
<comment type="similarity">
    <text evidence="2">Belongs to the fatty acid desaturase type 2 family.</text>
</comment>
<evidence type="ECO:0000313" key="12">
    <source>
        <dbReference type="EMBL" id="RAY14310.1"/>
    </source>
</evidence>
<dbReference type="CDD" id="cd03505">
    <property type="entry name" value="Delta9-FADS-like"/>
    <property type="match status" value="1"/>
</dbReference>
<evidence type="ECO:0000256" key="2">
    <source>
        <dbReference type="ARBA" id="ARBA00008749"/>
    </source>
</evidence>
<evidence type="ECO:0000313" key="13">
    <source>
        <dbReference type="Proteomes" id="UP000251891"/>
    </source>
</evidence>
<reference evidence="12 13" key="1">
    <citation type="submission" date="2018-06" db="EMBL/GenBank/DDBJ databases">
        <title>Actinomadura craniellae sp. nov. isolated from marine sponge Craniella sp.</title>
        <authorList>
            <person name="Li L."/>
            <person name="Xu Q.H."/>
            <person name="Lin H.W."/>
            <person name="Lu Y.H."/>
        </authorList>
    </citation>
    <scope>NUCLEOTIDE SEQUENCE [LARGE SCALE GENOMIC DNA]</scope>
    <source>
        <strain evidence="12 13">LHW63021</strain>
    </source>
</reference>
<keyword evidence="9 10" id="KW-0472">Membrane</keyword>
<evidence type="ECO:0000256" key="3">
    <source>
        <dbReference type="ARBA" id="ARBA00022692"/>
    </source>
</evidence>
<evidence type="ECO:0000256" key="8">
    <source>
        <dbReference type="ARBA" id="ARBA00023098"/>
    </source>
</evidence>
<evidence type="ECO:0000256" key="9">
    <source>
        <dbReference type="ARBA" id="ARBA00023136"/>
    </source>
</evidence>
<sequence length="315" mass="35410">MPSAPVLESTPRVPARPDVQVDRSSRAKRLLVALFTGAPILALLAALPLAWGWALTWVDIAIAAVFYTVSGLGITVGYHRYFTHGSFKARRPLRIALAVAGSLAIEGPVINWVADHRRHHKYSDKEGDPHSPWRFGDDWKALAKGLVWAHYGWLFDRARTNRQKFAPDLLADRDIVRLHRAFPALVAVSFLLPALLGGLITMSWTGALTALFWASFVRIGLLQHVTWSINSICHTFGTEDFSVRDRSRNVWWLAIPSFGESWHNLHHADPTSARHGVLKGQIDSSARLIWIFERLGWASDVRWPDAERLATKRRG</sequence>
<feature type="transmembrane region" description="Helical" evidence="10">
    <location>
        <begin position="60"/>
        <end position="81"/>
    </location>
</feature>
<dbReference type="GO" id="GO:0006631">
    <property type="term" value="P:fatty acid metabolic process"/>
    <property type="evidence" value="ECO:0007669"/>
    <property type="project" value="UniProtKB-KW"/>
</dbReference>
<keyword evidence="7" id="KW-0408">Iron</keyword>
<dbReference type="Pfam" id="PF00487">
    <property type="entry name" value="FA_desaturase"/>
    <property type="match status" value="1"/>
</dbReference>
<keyword evidence="3 10" id="KW-0812">Transmembrane</keyword>
<evidence type="ECO:0000256" key="6">
    <source>
        <dbReference type="ARBA" id="ARBA00023002"/>
    </source>
</evidence>
<dbReference type="PANTHER" id="PTHR11351:SF3">
    <property type="entry name" value="BLL4393 PROTEIN"/>
    <property type="match status" value="1"/>
</dbReference>
<keyword evidence="6" id="KW-0560">Oxidoreductase</keyword>
<comment type="caution">
    <text evidence="12">The sequence shown here is derived from an EMBL/GenBank/DDBJ whole genome shotgun (WGS) entry which is preliminary data.</text>
</comment>
<dbReference type="EMBL" id="QLYX01000006">
    <property type="protein sequence ID" value="RAY14310.1"/>
    <property type="molecule type" value="Genomic_DNA"/>
</dbReference>
<dbReference type="AlphaFoldDB" id="A0A365H5B8"/>